<evidence type="ECO:0000313" key="1">
    <source>
        <dbReference type="EMBL" id="PVZ11565.1"/>
    </source>
</evidence>
<proteinExistence type="predicted"/>
<gene>
    <name evidence="1" type="ORF">C7382_10625</name>
</gene>
<accession>A0A2U1FH94</accession>
<dbReference type="Proteomes" id="UP000245462">
    <property type="component" value="Unassembled WGS sequence"/>
</dbReference>
<reference evidence="1 2" key="1">
    <citation type="submission" date="2018-04" db="EMBL/GenBank/DDBJ databases">
        <title>Genomic Encyclopedia of Type Strains, Phase IV (KMG-IV): sequencing the most valuable type-strain genomes for metagenomic binning, comparative biology and taxonomic classification.</title>
        <authorList>
            <person name="Goeker M."/>
        </authorList>
    </citation>
    <scope>NUCLEOTIDE SEQUENCE [LARGE SCALE GENOMIC DNA]</scope>
    <source>
        <strain evidence="1 2">DSM 28520</strain>
    </source>
</reference>
<dbReference type="InterPro" id="IPR019062">
    <property type="entry name" value="Restrct_endonuc_II_HpaII"/>
</dbReference>
<comment type="caution">
    <text evidence="1">The sequence shown here is derived from an EMBL/GenBank/DDBJ whole genome shotgun (WGS) entry which is preliminary data.</text>
</comment>
<name>A0A2U1FH94_9PORP</name>
<dbReference type="OrthoDB" id="1551452at2"/>
<dbReference type="AlphaFoldDB" id="A0A2U1FH94"/>
<dbReference type="RefSeq" id="WP_116679088.1">
    <property type="nucleotide sequence ID" value="NZ_QEKY01000006.1"/>
</dbReference>
<dbReference type="GeneID" id="94550532"/>
<evidence type="ECO:0000313" key="2">
    <source>
        <dbReference type="Proteomes" id="UP000245462"/>
    </source>
</evidence>
<dbReference type="Pfam" id="PF09561">
    <property type="entry name" value="RE_HpaII"/>
    <property type="match status" value="1"/>
</dbReference>
<dbReference type="EMBL" id="QEKY01000006">
    <property type="protein sequence ID" value="PVZ11565.1"/>
    <property type="molecule type" value="Genomic_DNA"/>
</dbReference>
<sequence length="415" mass="46957">MSNETKIITAISDLWCDADFLHTINEMGIDVLQITSACMDKDGSDCVIKNTHSELSRMSMLMDTNASMLQTAISDESLPPVEGQDLKRITDLFYPIVEILQREKEGVCSKRIEDKSIVILSSLSKVLFRIPATEFLEEVSKLFETINRGKSADFVLTAETFAIKIHCRPNKTESSDKTDIRIVLHDRRTKINSELGFSIKSQLGGDSTLLNASKTTNFTFKIVGANLSDEDIERINAINPKQNKVIKRFDAIRRHGGGLIFDGIDNQTFNDNLLLLDGDLPLIMASLLVEQLNTRKSMLHDLVDVLADKNPLKYNSRAYSFYVYKIKHLLTSTALGMMPGTFWNGRYDANGGYLVVKKDGDILCYHFYDRNRFEDYLFANAYLERASTTRHNYASIVKESDGSLSFKLNLQIRLQ</sequence>
<organism evidence="1 2">
    <name type="scientific">Porphyromonas loveana</name>
    <dbReference type="NCBI Taxonomy" id="1884669"/>
    <lineage>
        <taxon>Bacteria</taxon>
        <taxon>Pseudomonadati</taxon>
        <taxon>Bacteroidota</taxon>
        <taxon>Bacteroidia</taxon>
        <taxon>Bacteroidales</taxon>
        <taxon>Porphyromonadaceae</taxon>
        <taxon>Porphyromonas</taxon>
    </lineage>
</organism>
<protein>
    <submittedName>
        <fullName evidence="1">Type II restriction enzyme</fullName>
    </submittedName>
</protein>
<keyword evidence="2" id="KW-1185">Reference proteome</keyword>